<feature type="transmembrane region" description="Helical" evidence="1">
    <location>
        <begin position="14"/>
        <end position="34"/>
    </location>
</feature>
<dbReference type="AlphaFoldDB" id="A0A1G5FFW6"/>
<organism evidence="2 3">
    <name type="scientific">Paenibacillus polysaccharolyticus</name>
    <dbReference type="NCBI Taxonomy" id="582692"/>
    <lineage>
        <taxon>Bacteria</taxon>
        <taxon>Bacillati</taxon>
        <taxon>Bacillota</taxon>
        <taxon>Bacilli</taxon>
        <taxon>Bacillales</taxon>
        <taxon>Paenibacillaceae</taxon>
        <taxon>Paenibacillus</taxon>
    </lineage>
</organism>
<gene>
    <name evidence="2" type="ORF">SAMN05720606_104178</name>
</gene>
<accession>A0A1G5FFW6</accession>
<dbReference type="Proteomes" id="UP000198538">
    <property type="component" value="Unassembled WGS sequence"/>
</dbReference>
<keyword evidence="3" id="KW-1185">Reference proteome</keyword>
<name>A0A1G5FFW6_9BACL</name>
<dbReference type="RefSeq" id="WP_090917677.1">
    <property type="nucleotide sequence ID" value="NZ_FMVM01000004.1"/>
</dbReference>
<evidence type="ECO:0000313" key="3">
    <source>
        <dbReference type="Proteomes" id="UP000198538"/>
    </source>
</evidence>
<dbReference type="EMBL" id="FMVM01000004">
    <property type="protein sequence ID" value="SCY37528.1"/>
    <property type="molecule type" value="Genomic_DNA"/>
</dbReference>
<dbReference type="InterPro" id="IPR011042">
    <property type="entry name" value="6-blade_b-propeller_TolB-like"/>
</dbReference>
<sequence length="385" mass="44552">MKYTGFWRKHRDKLMLSGLLIAFVGGIFGIGSLFSMSHLKPRTVILPGEQFNSRLAPPSSSTIQIESATKIPNDFVIYDFDMGDRNTIVVNSTERSYTGLRLLKLHLDDNQVKEISGNTDFGVVLSPDRTKLMYAQYRSGQAQRTAFIYDMKSGERTKLGKEHSYFREFLSNDTSISHDDRGFIQTDLRTGKEEILFSDEVMMKKVGVETHEDKSGKNYIVIDSFEISQDMKQAYVLVMHKDDFAVYRVSLEKNPDVSLYLRSKDIQQYHLLKNGDMIFQGEVNQVQGLYRYQVEKNKLNLLAKGTFWNFDLSADESRIAYLNTLENQKNELHIAFLNDQNLSSDTVIYRNINNFIKLKWFEEELFMASSTASKSELYRFSFKAW</sequence>
<dbReference type="Gene3D" id="2.120.10.30">
    <property type="entry name" value="TolB, C-terminal domain"/>
    <property type="match status" value="1"/>
</dbReference>
<evidence type="ECO:0000256" key="1">
    <source>
        <dbReference type="SAM" id="Phobius"/>
    </source>
</evidence>
<keyword evidence="1" id="KW-1133">Transmembrane helix</keyword>
<keyword evidence="1" id="KW-0472">Membrane</keyword>
<evidence type="ECO:0008006" key="4">
    <source>
        <dbReference type="Google" id="ProtNLM"/>
    </source>
</evidence>
<proteinExistence type="predicted"/>
<protein>
    <recommendedName>
        <fullName evidence="4">WD40-like Beta Propeller Repeat</fullName>
    </recommendedName>
</protein>
<dbReference type="STRING" id="582692.SAMN05720606_104178"/>
<evidence type="ECO:0000313" key="2">
    <source>
        <dbReference type="EMBL" id="SCY37528.1"/>
    </source>
</evidence>
<keyword evidence="1" id="KW-0812">Transmembrane</keyword>
<reference evidence="3" key="1">
    <citation type="submission" date="2016-10" db="EMBL/GenBank/DDBJ databases">
        <authorList>
            <person name="Varghese N."/>
            <person name="Submissions S."/>
        </authorList>
    </citation>
    <scope>NUCLEOTIDE SEQUENCE [LARGE SCALE GENOMIC DNA]</scope>
    <source>
        <strain evidence="3">BL9</strain>
    </source>
</reference>
<dbReference type="SUPFAM" id="SSF82171">
    <property type="entry name" value="DPP6 N-terminal domain-like"/>
    <property type="match status" value="1"/>
</dbReference>